<dbReference type="GO" id="GO:0005829">
    <property type="term" value="C:cytosol"/>
    <property type="evidence" value="ECO:0007669"/>
    <property type="project" value="TreeGrafter"/>
</dbReference>
<keyword evidence="3" id="KW-0067">ATP-binding</keyword>
<accession>A0A1J5U9N6</accession>
<dbReference type="GO" id="GO:0006529">
    <property type="term" value="P:asparagine biosynthetic process"/>
    <property type="evidence" value="ECO:0007669"/>
    <property type="project" value="InterPro"/>
</dbReference>
<dbReference type="PANTHER" id="PTHR11772:SF2">
    <property type="entry name" value="ASPARAGINE SYNTHETASE [GLUTAMINE-HYDROLYZING]"/>
    <property type="match status" value="1"/>
</dbReference>
<dbReference type="NCBIfam" id="NF011470">
    <property type="entry name" value="PRK14887.1"/>
    <property type="match status" value="1"/>
</dbReference>
<evidence type="ECO:0000313" key="5">
    <source>
        <dbReference type="EMBL" id="OIR22644.1"/>
    </source>
</evidence>
<dbReference type="Proteomes" id="UP000183686">
    <property type="component" value="Unassembled WGS sequence"/>
</dbReference>
<comment type="similarity">
    <text evidence="1">Belongs to the CTAG/PCC1 family.</text>
</comment>
<dbReference type="InterPro" id="IPR050795">
    <property type="entry name" value="Asn_Synthetase"/>
</dbReference>
<evidence type="ECO:0000256" key="2">
    <source>
        <dbReference type="ARBA" id="ARBA00022741"/>
    </source>
</evidence>
<dbReference type="AlphaFoldDB" id="A0A1J5U9N6"/>
<dbReference type="Pfam" id="PF00733">
    <property type="entry name" value="Asn_synthase"/>
    <property type="match status" value="1"/>
</dbReference>
<gene>
    <name evidence="5" type="ORF">BEU02_00095</name>
</gene>
<dbReference type="GO" id="GO:0004066">
    <property type="term" value="F:asparagine synthase (glutamine-hydrolyzing) activity"/>
    <property type="evidence" value="ECO:0007669"/>
    <property type="project" value="InterPro"/>
</dbReference>
<dbReference type="PANTHER" id="PTHR11772">
    <property type="entry name" value="ASPARAGINE SYNTHETASE"/>
    <property type="match status" value="1"/>
</dbReference>
<dbReference type="GO" id="GO:0005524">
    <property type="term" value="F:ATP binding"/>
    <property type="evidence" value="ECO:0007669"/>
    <property type="project" value="UniProtKB-KW"/>
</dbReference>
<protein>
    <recommendedName>
        <fullName evidence="4">Asparagine synthetase domain-containing protein</fullName>
    </recommendedName>
</protein>
<evidence type="ECO:0000256" key="1">
    <source>
        <dbReference type="ARBA" id="ARBA00007073"/>
    </source>
</evidence>
<dbReference type="EMBL" id="MIYW01000001">
    <property type="protein sequence ID" value="OIR22644.1"/>
    <property type="molecule type" value="Genomic_DNA"/>
</dbReference>
<dbReference type="InterPro" id="IPR015419">
    <property type="entry name" value="CTAG/Pcc1"/>
</dbReference>
<dbReference type="Pfam" id="PF09341">
    <property type="entry name" value="Pcc1"/>
    <property type="match status" value="1"/>
</dbReference>
<evidence type="ECO:0000256" key="3">
    <source>
        <dbReference type="ARBA" id="ARBA00022840"/>
    </source>
</evidence>
<name>A0A1J5U9N6_9ARCH</name>
<feature type="domain" description="Asparagine synthetase" evidence="4">
    <location>
        <begin position="12"/>
        <end position="146"/>
    </location>
</feature>
<proteinExistence type="inferred from homology"/>
<dbReference type="InterPro" id="IPR014729">
    <property type="entry name" value="Rossmann-like_a/b/a_fold"/>
</dbReference>
<dbReference type="InterPro" id="IPR001962">
    <property type="entry name" value="Asn_synthase"/>
</dbReference>
<reference evidence="5 6" key="1">
    <citation type="submission" date="2016-08" db="EMBL/GenBank/DDBJ databases">
        <title>New Insights into Marine Group III Euryarchaeota, from dark to light.</title>
        <authorList>
            <person name="Haro-Moreno J.M."/>
            <person name="Rodriguez-Valera F."/>
            <person name="Lopez-Garcia P."/>
            <person name="Moreira D."/>
            <person name="Martin-Cuadrado A.B."/>
        </authorList>
    </citation>
    <scope>NUCLEOTIDE SEQUENCE [LARGE SCALE GENOMIC DNA]</scope>
    <source>
        <strain evidence="5">CG-Epi5</strain>
    </source>
</reference>
<organism evidence="5 6">
    <name type="scientific">Marine Group III euryarchaeote CG-Epi5</name>
    <dbReference type="NCBI Taxonomy" id="1888999"/>
    <lineage>
        <taxon>Archaea</taxon>
        <taxon>Methanobacteriati</taxon>
        <taxon>Thermoplasmatota</taxon>
        <taxon>Thermoplasmata</taxon>
        <taxon>Candidatus Thermoprofundales</taxon>
    </lineage>
</organism>
<evidence type="ECO:0000259" key="4">
    <source>
        <dbReference type="Pfam" id="PF00733"/>
    </source>
</evidence>
<sequence length="309" mass="34204">MSKRNLAKIGIALDYAVKEACEKNITISFSGGIDSTLVAFLAKKYTNVELIAVGVRSSHDLEAAKSAAKLINLDLTIKEMSDGDILSEASILQKKLKLTQFEVGFMLPFWMVAKNATNSTLMCGQGADEVFGGYARFRETKNHSNLDKETKNLLEIIPKREKEITKIFGLELSCPYLSKEVIEASKLYSQEEHIGLKGKEKLRESAIKLGLPSEIANRKKKAAQYGSGIQKVLKKSIKCEINFEIPFESNKIATSIKKATDPENEGWVESIVEDNIMKAKVKATNMGSLREAAEDFMACISVAKNILKK</sequence>
<keyword evidence="2" id="KW-0547">Nucleotide-binding</keyword>
<evidence type="ECO:0000313" key="6">
    <source>
        <dbReference type="Proteomes" id="UP000183686"/>
    </source>
</evidence>
<dbReference type="SUPFAM" id="SSF52402">
    <property type="entry name" value="Adenine nucleotide alpha hydrolases-like"/>
    <property type="match status" value="1"/>
</dbReference>
<comment type="caution">
    <text evidence="5">The sequence shown here is derived from an EMBL/GenBank/DDBJ whole genome shotgun (WGS) entry which is preliminary data.</text>
</comment>
<dbReference type="CDD" id="cd01991">
    <property type="entry name" value="Asn_synthase_B_C"/>
    <property type="match status" value="1"/>
</dbReference>
<dbReference type="Gene3D" id="3.40.50.620">
    <property type="entry name" value="HUPs"/>
    <property type="match status" value="1"/>
</dbReference>